<dbReference type="InterPro" id="IPR036397">
    <property type="entry name" value="RNaseH_sf"/>
</dbReference>
<dbReference type="Proteomes" id="UP000016662">
    <property type="component" value="Unassembled WGS sequence"/>
</dbReference>
<dbReference type="SUPFAM" id="SSF50610">
    <property type="entry name" value="mu transposase, C-terminal domain"/>
    <property type="match status" value="1"/>
</dbReference>
<dbReference type="InterPro" id="IPR009004">
    <property type="entry name" value="Transposase_Mu_C"/>
</dbReference>
<dbReference type="InterPro" id="IPR004189">
    <property type="entry name" value="Phage_Mu_transposase"/>
</dbReference>
<dbReference type="Pfam" id="PF09299">
    <property type="entry name" value="Mu-transpos_C"/>
    <property type="match status" value="1"/>
</dbReference>
<sequence>MQMKHKSRNSGREPLSAGTGLPALMMADRKGGAMDYLSVKEAAALKGCSVQSLQKQCKNGVLPAVIQEHPQNHKPCYQIPVSAFPEPLQARYYQQKRQEMGMMPTPIPAETKPQKPKKKARAVRQMTIEDCTAQQRQEIQIWTAILLEWHAGRIQYSKKTDYDKLYVGKCQLEHPDLQVSTGILYRKWNAYQEHDLAGMLGIRGGWNKHSSGIPQVVWEAFLWFWLDENQPTVRASYRNVISWTEDFHPELLEQIPSERSFRRRIDNDVAEATKILMREGEKAFSDRCMPYIIRMYDQLEPNDVWIADNHTLDIQSLDEHGTIHRLYLTAFLDAKSGVITGWNITESPDSQSTILALRHGILRFGIPKAVYFDNGREFLTHDVGGKGHRTRKSDQDVTEPPTILQRLGIEMHNAIVRNAKAKPIERTFYTVKSQFSKAFSGFCGGTILERPESLKRRIKNKAIPQDYEVRSHLETWIDGEYNLQEYGGSEAKYRDMSRLDVWNEEIRSIRKAADAELNLMLMRSTRTQKIKRNGVYITFAGEKIWYMNPEETILHLGEEVYVRYDPADLKTVRLYNTQDQYLFTWELADILLMDYLTSNPEEIANAEMMIRRTKKFVRDQVKGITADLTNTQRIDSLDATIRRAAKAKEERFQIRYPKTIEPVRAGETKEEHRMVSGSEMIPVTIDLKKMRQNAQRRKEE</sequence>
<feature type="region of interest" description="Disordered" evidence="1">
    <location>
        <begin position="1"/>
        <end position="20"/>
    </location>
</feature>
<dbReference type="AlphaFoldDB" id="U2LZ18"/>
<evidence type="ECO:0000313" key="4">
    <source>
        <dbReference type="Proteomes" id="UP000016662"/>
    </source>
</evidence>
<dbReference type="GO" id="GO:0004803">
    <property type="term" value="F:transposase activity"/>
    <property type="evidence" value="ECO:0007669"/>
    <property type="project" value="InterPro"/>
</dbReference>
<evidence type="ECO:0000259" key="2">
    <source>
        <dbReference type="PROSITE" id="PS50994"/>
    </source>
</evidence>
<dbReference type="HOGENOM" id="CLU_022020_0_0_9"/>
<dbReference type="InterPro" id="IPR015126">
    <property type="entry name" value="Mu_I-gamma"/>
</dbReference>
<dbReference type="SUPFAM" id="SSF53098">
    <property type="entry name" value="Ribonuclease H-like"/>
    <property type="match status" value="1"/>
</dbReference>
<dbReference type="Gene3D" id="3.30.420.10">
    <property type="entry name" value="Ribonuclease H-like superfamily/Ribonuclease H"/>
    <property type="match status" value="1"/>
</dbReference>
<dbReference type="Pfam" id="PF02914">
    <property type="entry name" value="DDE_2"/>
    <property type="match status" value="1"/>
</dbReference>
<dbReference type="eggNOG" id="COG2801">
    <property type="taxonomic scope" value="Bacteria"/>
</dbReference>
<feature type="domain" description="Integrase catalytic" evidence="2">
    <location>
        <begin position="297"/>
        <end position="435"/>
    </location>
</feature>
<evidence type="ECO:0000256" key="1">
    <source>
        <dbReference type="SAM" id="MobiDB-lite"/>
    </source>
</evidence>
<protein>
    <recommendedName>
        <fullName evidence="2">Integrase catalytic domain-containing protein</fullName>
    </recommendedName>
</protein>
<dbReference type="InterPro" id="IPR001584">
    <property type="entry name" value="Integrase_cat-core"/>
</dbReference>
<dbReference type="InterPro" id="IPR015378">
    <property type="entry name" value="Transposase-like_Mu_C"/>
</dbReference>
<keyword evidence="4" id="KW-1185">Reference proteome</keyword>
<proteinExistence type="predicted"/>
<dbReference type="Pfam" id="PF09039">
    <property type="entry name" value="HTH_Tnp_Mu_2"/>
    <property type="match status" value="1"/>
</dbReference>
<organism evidence="3 4">
    <name type="scientific">Ruminococcus callidus ATCC 27760</name>
    <dbReference type="NCBI Taxonomy" id="411473"/>
    <lineage>
        <taxon>Bacteria</taxon>
        <taxon>Bacillati</taxon>
        <taxon>Bacillota</taxon>
        <taxon>Clostridia</taxon>
        <taxon>Eubacteriales</taxon>
        <taxon>Oscillospiraceae</taxon>
        <taxon>Ruminococcus</taxon>
    </lineage>
</organism>
<dbReference type="GO" id="GO:0015074">
    <property type="term" value="P:DNA integration"/>
    <property type="evidence" value="ECO:0007669"/>
    <property type="project" value="InterPro"/>
</dbReference>
<dbReference type="STRING" id="411473.RUMCAL_01908"/>
<name>U2LZ18_9FIRM</name>
<dbReference type="GO" id="GO:0006313">
    <property type="term" value="P:DNA transposition"/>
    <property type="evidence" value="ECO:0007669"/>
    <property type="project" value="InterPro"/>
</dbReference>
<gene>
    <name evidence="3" type="ORF">RUMCAL_01908</name>
</gene>
<comment type="caution">
    <text evidence="3">The sequence shown here is derived from an EMBL/GenBank/DDBJ whole genome shotgun (WGS) entry which is preliminary data.</text>
</comment>
<dbReference type="InterPro" id="IPR012337">
    <property type="entry name" value="RNaseH-like_sf"/>
</dbReference>
<dbReference type="Gene3D" id="1.10.10.60">
    <property type="entry name" value="Homeodomain-like"/>
    <property type="match status" value="1"/>
</dbReference>
<dbReference type="GO" id="GO:0003677">
    <property type="term" value="F:DNA binding"/>
    <property type="evidence" value="ECO:0007669"/>
    <property type="project" value="InterPro"/>
</dbReference>
<reference evidence="3 4" key="1">
    <citation type="submission" date="2013-07" db="EMBL/GenBank/DDBJ databases">
        <authorList>
            <person name="Weinstock G."/>
            <person name="Sodergren E."/>
            <person name="Wylie T."/>
            <person name="Fulton L."/>
            <person name="Fulton R."/>
            <person name="Fronick C."/>
            <person name="O'Laughlin M."/>
            <person name="Godfrey J."/>
            <person name="Miner T."/>
            <person name="Herter B."/>
            <person name="Appelbaum E."/>
            <person name="Cordes M."/>
            <person name="Lek S."/>
            <person name="Wollam A."/>
            <person name="Pepin K.H."/>
            <person name="Palsikar V.B."/>
            <person name="Mitreva M."/>
            <person name="Wilson R.K."/>
        </authorList>
    </citation>
    <scope>NUCLEOTIDE SEQUENCE [LARGE SCALE GENOMIC DNA]</scope>
    <source>
        <strain evidence="3 4">ATCC 27760</strain>
    </source>
</reference>
<accession>U2LZ18</accession>
<dbReference type="PATRIC" id="fig|411473.3.peg.1568"/>
<dbReference type="EMBL" id="AWVF01000236">
    <property type="protein sequence ID" value="ERJ94739.1"/>
    <property type="molecule type" value="Genomic_DNA"/>
</dbReference>
<dbReference type="PROSITE" id="PS50994">
    <property type="entry name" value="INTEGRASE"/>
    <property type="match status" value="1"/>
</dbReference>
<evidence type="ECO:0000313" key="3">
    <source>
        <dbReference type="EMBL" id="ERJ94739.1"/>
    </source>
</evidence>